<feature type="region of interest" description="Disordered" evidence="2">
    <location>
        <begin position="81"/>
        <end position="107"/>
    </location>
</feature>
<evidence type="ECO:0000256" key="1">
    <source>
        <dbReference type="ARBA" id="ARBA00022729"/>
    </source>
</evidence>
<dbReference type="Gene3D" id="2.60.120.10">
    <property type="entry name" value="Jelly Rolls"/>
    <property type="match status" value="2"/>
</dbReference>
<feature type="region of interest" description="Disordered" evidence="2">
    <location>
        <begin position="505"/>
        <end position="542"/>
    </location>
</feature>
<feature type="transmembrane region" description="Helical" evidence="3">
    <location>
        <begin position="56"/>
        <end position="76"/>
    </location>
</feature>
<dbReference type="SUPFAM" id="SSF51182">
    <property type="entry name" value="RmlC-like cupins"/>
    <property type="match status" value="1"/>
</dbReference>
<dbReference type="InterPro" id="IPR006045">
    <property type="entry name" value="Cupin_1"/>
</dbReference>
<dbReference type="PANTHER" id="PTHR31189:SF2">
    <property type="entry name" value="RMLC-LIKE CUPINS SUPERFAMILY PROTEIN"/>
    <property type="match status" value="1"/>
</dbReference>
<dbReference type="SMR" id="A0A1U8P4G8"/>
<keyword evidence="3" id="KW-1133">Transmembrane helix</keyword>
<dbReference type="PANTHER" id="PTHR31189">
    <property type="entry name" value="OS03G0336100 PROTEIN-RELATED"/>
    <property type="match status" value="1"/>
</dbReference>
<accession>A0A1U8P4G8</accession>
<keyword evidence="1" id="KW-0732">Signal</keyword>
<dbReference type="SMART" id="SM00835">
    <property type="entry name" value="Cupin_1"/>
    <property type="match status" value="2"/>
</dbReference>
<keyword evidence="5" id="KW-1185">Reference proteome</keyword>
<protein>
    <submittedName>
        <fullName evidence="6">Vicilin-like seed storage protein At2g28490</fullName>
    </submittedName>
</protein>
<feature type="domain" description="Cupin type-1" evidence="4">
    <location>
        <begin position="342"/>
        <end position="491"/>
    </location>
</feature>
<dbReference type="RefSeq" id="XP_016745228.1">
    <property type="nucleotide sequence ID" value="XM_016889739.2"/>
</dbReference>
<sequence length="542" mass="61522">MPPKLSNHACIPRVSLHPFLSSTYTTPFQLKTRPINNYREDHRSVKGKKRLKMGKGVSFLLLALVLCYGVTVTMGYRGEKQWRKERERREEEMEPEEEEEEESESRKSWFLMPKSRPVMTTDAGEMRLVRSPGGRTVDKPLHMGFITMEPQSLFIPQYLDSSLILFVRTGEARVGCIYKDEMVERRLKIGDVYHIPAGSTFYILNPGEGQRLHIICSIDPSESLNLDTFQSFFIGGGTHPTSVLAGFGPETLSTAFNVSMSKLEEIMRGQQEGPIVHVTKFHAPSIWTKLSQLQEQDRLKQVKRMIQGEADEDEKEWSWWKLFGMFSGNERRVFGDKAPDSYNIYKRKADFKNDYGWSVAVDGSVYKPFKHSGTGVFLVNLTAGSMMAPHVNPRATEYGIVLRGTGRIQIVYPNGTLAMDARVREGDVFWVPRYLAFCQIASRSSPFEFFGFTTTSDKNRPQFLVGANSLLHTFNTPELAAAFGVTEERMRRFINAQKEAVILPSASAAPPDEDLKEREEKSEDGGPKVIRNFGDQMIMGFD</sequence>
<evidence type="ECO:0000259" key="4">
    <source>
        <dbReference type="SMART" id="SM00835"/>
    </source>
</evidence>
<evidence type="ECO:0000313" key="5">
    <source>
        <dbReference type="Proteomes" id="UP000818029"/>
    </source>
</evidence>
<name>A0A1U8P4G8_GOSHI</name>
<feature type="domain" description="Cupin type-1" evidence="4">
    <location>
        <begin position="110"/>
        <end position="264"/>
    </location>
</feature>
<gene>
    <name evidence="6" type="primary">LOC107954241</name>
</gene>
<reference evidence="5" key="1">
    <citation type="journal article" date="2020" name="Nat. Genet.">
        <title>Genomic diversifications of five Gossypium allopolyploid species and their impact on cotton improvement.</title>
        <authorList>
            <person name="Chen Z.J."/>
            <person name="Sreedasyam A."/>
            <person name="Ando A."/>
            <person name="Song Q."/>
            <person name="De Santiago L.M."/>
            <person name="Hulse-Kemp A.M."/>
            <person name="Ding M."/>
            <person name="Ye W."/>
            <person name="Kirkbride R.C."/>
            <person name="Jenkins J."/>
            <person name="Plott C."/>
            <person name="Lovell J."/>
            <person name="Lin Y.M."/>
            <person name="Vaughn R."/>
            <person name="Liu B."/>
            <person name="Simpson S."/>
            <person name="Scheffler B.E."/>
            <person name="Wen L."/>
            <person name="Saski C.A."/>
            <person name="Grover C.E."/>
            <person name="Hu G."/>
            <person name="Conover J.L."/>
            <person name="Carlson J.W."/>
            <person name="Shu S."/>
            <person name="Boston L.B."/>
            <person name="Williams M."/>
            <person name="Peterson D.G."/>
            <person name="McGee K."/>
            <person name="Jones D.C."/>
            <person name="Wendel J.F."/>
            <person name="Stelly D.M."/>
            <person name="Grimwood J."/>
            <person name="Schmutz J."/>
        </authorList>
    </citation>
    <scope>NUCLEOTIDE SEQUENCE [LARGE SCALE GENOMIC DNA]</scope>
    <source>
        <strain evidence="5">cv. TM-1</strain>
    </source>
</reference>
<feature type="compositionally biased region" description="Basic and acidic residues" evidence="2">
    <location>
        <begin position="81"/>
        <end position="91"/>
    </location>
</feature>
<dbReference type="Proteomes" id="UP000818029">
    <property type="component" value="Chromosome D07"/>
</dbReference>
<dbReference type="OrthoDB" id="2019862at2759"/>
<dbReference type="InterPro" id="IPR011051">
    <property type="entry name" value="RmlC_Cupin_sf"/>
</dbReference>
<feature type="compositionally biased region" description="Basic and acidic residues" evidence="2">
    <location>
        <begin position="513"/>
        <end position="526"/>
    </location>
</feature>
<dbReference type="Pfam" id="PF00190">
    <property type="entry name" value="Cupin_1"/>
    <property type="match status" value="2"/>
</dbReference>
<dbReference type="InterPro" id="IPR050253">
    <property type="entry name" value="Seed_Storage-Functional"/>
</dbReference>
<dbReference type="InterPro" id="IPR014710">
    <property type="entry name" value="RmlC-like_jellyroll"/>
</dbReference>
<reference evidence="6" key="2">
    <citation type="submission" date="2025-08" db="UniProtKB">
        <authorList>
            <consortium name="RefSeq"/>
        </authorList>
    </citation>
    <scope>IDENTIFICATION</scope>
</reference>
<dbReference type="CDD" id="cd02245">
    <property type="entry name" value="cupin_7S_vicilin-like_C"/>
    <property type="match status" value="1"/>
</dbReference>
<proteinExistence type="predicted"/>
<dbReference type="STRING" id="3635.A0A1U8P4G8"/>
<dbReference type="GeneID" id="107954241"/>
<dbReference type="CDD" id="cd02244">
    <property type="entry name" value="cupin_7S_vicilin-like_N"/>
    <property type="match status" value="1"/>
</dbReference>
<keyword evidence="3" id="KW-0472">Membrane</keyword>
<dbReference type="PaxDb" id="3635-A0A1U8P4G8"/>
<dbReference type="AlphaFoldDB" id="A0A1U8P4G8"/>
<evidence type="ECO:0000256" key="2">
    <source>
        <dbReference type="SAM" id="MobiDB-lite"/>
    </source>
</evidence>
<evidence type="ECO:0000256" key="3">
    <source>
        <dbReference type="SAM" id="Phobius"/>
    </source>
</evidence>
<keyword evidence="3" id="KW-0812">Transmembrane</keyword>
<evidence type="ECO:0000313" key="6">
    <source>
        <dbReference type="RefSeq" id="XP_016745228.1"/>
    </source>
</evidence>
<feature type="compositionally biased region" description="Acidic residues" evidence="2">
    <location>
        <begin position="92"/>
        <end position="103"/>
    </location>
</feature>
<organism evidence="5 6">
    <name type="scientific">Gossypium hirsutum</name>
    <name type="common">Upland cotton</name>
    <name type="synonym">Gossypium mexicanum</name>
    <dbReference type="NCBI Taxonomy" id="3635"/>
    <lineage>
        <taxon>Eukaryota</taxon>
        <taxon>Viridiplantae</taxon>
        <taxon>Streptophyta</taxon>
        <taxon>Embryophyta</taxon>
        <taxon>Tracheophyta</taxon>
        <taxon>Spermatophyta</taxon>
        <taxon>Magnoliopsida</taxon>
        <taxon>eudicotyledons</taxon>
        <taxon>Gunneridae</taxon>
        <taxon>Pentapetalae</taxon>
        <taxon>rosids</taxon>
        <taxon>malvids</taxon>
        <taxon>Malvales</taxon>
        <taxon>Malvaceae</taxon>
        <taxon>Malvoideae</taxon>
        <taxon>Gossypium</taxon>
    </lineage>
</organism>
<dbReference type="KEGG" id="ghi:107954241"/>